<dbReference type="SUPFAM" id="SSF54001">
    <property type="entry name" value="Cysteine proteinases"/>
    <property type="match status" value="1"/>
</dbReference>
<dbReference type="Gene3D" id="3.90.1720.10">
    <property type="entry name" value="endopeptidase domain like (from Nostoc punctiforme)"/>
    <property type="match status" value="1"/>
</dbReference>
<sequence>MYVISLNELEKGDILLTAENSATSKIVRKSTGSSFSHAILYVGSGTYIHSDANGVHSGNMQRLLFDTSENVTILRVACSPDALRKACMFARLKIGTKYSIRDAINSKLKTTTKERKNRQFCSRLVVQAYENAGIKLVENTSFCTPQEILESRLVQKASVNIRKATIEDVAIFQSKNPLNKQSSIINGILRKVRAITKEDIQTLEQVTHHLMNNPKDDRAISNVYKKSGYLTMWKYDIEENPWRYDGKQFLEIPLSKIELIQLATSERNNAIDRLILYKHNFDQYFYINEIHRLEYSQMHFKLYHQLLKNTFDNLDAANHVLKNI</sequence>
<evidence type="ECO:0000313" key="2">
    <source>
        <dbReference type="Proteomes" id="UP000198841"/>
    </source>
</evidence>
<dbReference type="RefSeq" id="WP_008102819.1">
    <property type="nucleotide sequence ID" value="NZ_FOSD01000001.1"/>
</dbReference>
<organism evidence="1 2">
    <name type="scientific">Candidatus Pantoea symbiotica</name>
    <dbReference type="NCBI Taxonomy" id="1884370"/>
    <lineage>
        <taxon>Bacteria</taxon>
        <taxon>Pseudomonadati</taxon>
        <taxon>Pseudomonadota</taxon>
        <taxon>Gammaproteobacteria</taxon>
        <taxon>Enterobacterales</taxon>
        <taxon>Erwiniaceae</taxon>
        <taxon>Pantoea</taxon>
    </lineage>
</organism>
<dbReference type="InterPro" id="IPR024453">
    <property type="entry name" value="Peptidase_C92"/>
</dbReference>
<accession>A0A1I3QW53</accession>
<dbReference type="Proteomes" id="UP000198841">
    <property type="component" value="Unassembled WGS sequence"/>
</dbReference>
<dbReference type="Pfam" id="PF05708">
    <property type="entry name" value="Peptidase_C92"/>
    <property type="match status" value="1"/>
</dbReference>
<proteinExistence type="predicted"/>
<protein>
    <submittedName>
        <fullName evidence="1">Permuted papain-like amidase enzyme, YaeF/YiiX, C92 family</fullName>
    </submittedName>
</protein>
<gene>
    <name evidence="1" type="ORF">SAMN05518863_101283</name>
</gene>
<dbReference type="InterPro" id="IPR038765">
    <property type="entry name" value="Papain-like_cys_pep_sf"/>
</dbReference>
<reference evidence="1 2" key="1">
    <citation type="submission" date="2016-10" db="EMBL/GenBank/DDBJ databases">
        <authorList>
            <person name="Varghese N."/>
            <person name="Submissions S."/>
        </authorList>
    </citation>
    <scope>NUCLEOTIDE SEQUENCE [LARGE SCALE GENOMIC DNA]</scope>
    <source>
        <strain evidence="1 2">YR512</strain>
    </source>
</reference>
<dbReference type="EMBL" id="FOSD01000001">
    <property type="protein sequence ID" value="SFJ37712.1"/>
    <property type="molecule type" value="Genomic_DNA"/>
</dbReference>
<keyword evidence="2" id="KW-1185">Reference proteome</keyword>
<comment type="caution">
    <text evidence="1">The sequence shown here is derived from an EMBL/GenBank/DDBJ whole genome shotgun (WGS) entry which is preliminary data.</text>
</comment>
<name>A0A1I3QW53_9GAMM</name>
<evidence type="ECO:0000313" key="1">
    <source>
        <dbReference type="EMBL" id="SFJ37712.1"/>
    </source>
</evidence>